<organism evidence="1 2">
    <name type="scientific">Caballeronia udeis</name>
    <dbReference type="NCBI Taxonomy" id="1232866"/>
    <lineage>
        <taxon>Bacteria</taxon>
        <taxon>Pseudomonadati</taxon>
        <taxon>Pseudomonadota</taxon>
        <taxon>Betaproteobacteria</taxon>
        <taxon>Burkholderiales</taxon>
        <taxon>Burkholderiaceae</taxon>
        <taxon>Caballeronia</taxon>
    </lineage>
</organism>
<dbReference type="AlphaFoldDB" id="A0A158JLT5"/>
<proteinExistence type="predicted"/>
<gene>
    <name evidence="1" type="ORF">AWB69_08238</name>
</gene>
<evidence type="ECO:0000313" key="1">
    <source>
        <dbReference type="EMBL" id="SAL69625.1"/>
    </source>
</evidence>
<dbReference type="EMBL" id="FCOK02000098">
    <property type="protein sequence ID" value="SAL69625.1"/>
    <property type="molecule type" value="Genomic_DNA"/>
</dbReference>
<name>A0A158JLT5_9BURK</name>
<protein>
    <submittedName>
        <fullName evidence="1">Uncharacterized protein</fullName>
    </submittedName>
</protein>
<evidence type="ECO:0000313" key="2">
    <source>
        <dbReference type="Proteomes" id="UP000054683"/>
    </source>
</evidence>
<reference evidence="1 2" key="1">
    <citation type="submission" date="2016-01" db="EMBL/GenBank/DDBJ databases">
        <authorList>
            <person name="Oliw E.H."/>
        </authorList>
    </citation>
    <scope>NUCLEOTIDE SEQUENCE [LARGE SCALE GENOMIC DNA]</scope>
    <source>
        <strain evidence="1">LMG 27134</strain>
    </source>
</reference>
<sequence>MLRSSFEYLAPLRDQRSPISISDARQVNKGTRAAAPLAGGGALLLRRRVGRLFIDSSFASSCSVRLKSAHRRFVLTWRQLLHALACSQSDWDRCTATLLSHARSSASPSRCDYSYSRAVELDEIPLQSRTSRTRCARSRQALGQRRRVAPSTCDLLPGNANTGFFRRQYKFSRRMENRHI</sequence>
<dbReference type="Proteomes" id="UP000054683">
    <property type="component" value="Unassembled WGS sequence"/>
</dbReference>
<accession>A0A158JLT5</accession>